<comment type="function">
    <text evidence="1">Required for the efficient initiation of filament assembly.</text>
</comment>
<evidence type="ECO:0000313" key="4">
    <source>
        <dbReference type="EMBL" id="QBF81771.1"/>
    </source>
</evidence>
<evidence type="ECO:0000313" key="5">
    <source>
        <dbReference type="Proteomes" id="UP000291106"/>
    </source>
</evidence>
<organism evidence="4 5">
    <name type="scientific">Shewanella maritima</name>
    <dbReference type="NCBI Taxonomy" id="2520507"/>
    <lineage>
        <taxon>Bacteria</taxon>
        <taxon>Pseudomonadati</taxon>
        <taxon>Pseudomonadota</taxon>
        <taxon>Gammaproteobacteria</taxon>
        <taxon>Alteromonadales</taxon>
        <taxon>Shewanellaceae</taxon>
        <taxon>Shewanella</taxon>
    </lineage>
</organism>
<dbReference type="OrthoDB" id="5900563at2"/>
<dbReference type="InterPro" id="IPR007809">
    <property type="entry name" value="FlgN-like"/>
</dbReference>
<dbReference type="InterPro" id="IPR036679">
    <property type="entry name" value="FlgN-like_sf"/>
</dbReference>
<protein>
    <submittedName>
        <fullName evidence="4">Flagellar protein FlgN</fullName>
    </submittedName>
</protein>
<dbReference type="GO" id="GO:0044780">
    <property type="term" value="P:bacterial-type flagellum assembly"/>
    <property type="evidence" value="ECO:0007669"/>
    <property type="project" value="InterPro"/>
</dbReference>
<proteinExistence type="inferred from homology"/>
<keyword evidence="4" id="KW-0969">Cilium</keyword>
<evidence type="ECO:0000256" key="1">
    <source>
        <dbReference type="ARBA" id="ARBA00002397"/>
    </source>
</evidence>
<name>A0A411PE16_9GAMM</name>
<dbReference type="RefSeq" id="WP_130597745.1">
    <property type="nucleotide sequence ID" value="NZ_CP036200.1"/>
</dbReference>
<dbReference type="Proteomes" id="UP000291106">
    <property type="component" value="Chromosome"/>
</dbReference>
<keyword evidence="4" id="KW-0966">Cell projection</keyword>
<reference evidence="4 5" key="1">
    <citation type="submission" date="2019-02" db="EMBL/GenBank/DDBJ databases">
        <title>Shewanella sp. D4-2 isolated from Dokdo Island.</title>
        <authorList>
            <person name="Baek K."/>
        </authorList>
    </citation>
    <scope>NUCLEOTIDE SEQUENCE [LARGE SCALE GENOMIC DNA]</scope>
    <source>
        <strain evidence="4 5">D4-2</strain>
    </source>
</reference>
<dbReference type="Pfam" id="PF05130">
    <property type="entry name" value="FlgN"/>
    <property type="match status" value="1"/>
</dbReference>
<accession>A0A411PE16</accession>
<keyword evidence="5" id="KW-1185">Reference proteome</keyword>
<dbReference type="Gene3D" id="1.20.58.300">
    <property type="entry name" value="FlgN-like"/>
    <property type="match status" value="1"/>
</dbReference>
<sequence>MTEIANLLSLQHATLTSLRTIISAEKEALIAQDADQLLKLAQQKQQCLTSLQEQDKTLATHPDKQMLVDEQVLAQRVTDAKALLDECKQLNSENAQLIELSMASLNRFSQALHASRNSSSMTYTDKGKTSTISTLGSNFKA</sequence>
<dbReference type="AlphaFoldDB" id="A0A411PE16"/>
<keyword evidence="3" id="KW-1005">Bacterial flagellum biogenesis</keyword>
<keyword evidence="4" id="KW-0282">Flagellum</keyword>
<evidence type="ECO:0000256" key="3">
    <source>
        <dbReference type="ARBA" id="ARBA00022795"/>
    </source>
</evidence>
<evidence type="ECO:0000256" key="2">
    <source>
        <dbReference type="ARBA" id="ARBA00007703"/>
    </source>
</evidence>
<gene>
    <name evidence="4" type="ORF">EXU30_02960</name>
</gene>
<comment type="similarity">
    <text evidence="2">Belongs to the FlgN family.</text>
</comment>
<dbReference type="SUPFAM" id="SSF140566">
    <property type="entry name" value="FlgN-like"/>
    <property type="match status" value="1"/>
</dbReference>
<dbReference type="EMBL" id="CP036200">
    <property type="protein sequence ID" value="QBF81771.1"/>
    <property type="molecule type" value="Genomic_DNA"/>
</dbReference>
<dbReference type="KEGG" id="smai:EXU30_02960"/>